<feature type="compositionally biased region" description="Basic and acidic residues" evidence="4">
    <location>
        <begin position="620"/>
        <end position="629"/>
    </location>
</feature>
<dbReference type="PANTHER" id="PTHR15321">
    <property type="entry name" value="TUMOR SUPPRESSOR P53-BINDING PROTEIN 1"/>
    <property type="match status" value="1"/>
</dbReference>
<feature type="domain" description="BRCT" evidence="5">
    <location>
        <begin position="984"/>
        <end position="1085"/>
    </location>
</feature>
<accession>A0A0C2DS14</accession>
<feature type="region of interest" description="Disordered" evidence="4">
    <location>
        <begin position="297"/>
        <end position="736"/>
    </location>
</feature>
<evidence type="ECO:0000256" key="4">
    <source>
        <dbReference type="SAM" id="MobiDB-lite"/>
    </source>
</evidence>
<feature type="compositionally biased region" description="Basic and acidic residues" evidence="4">
    <location>
        <begin position="348"/>
        <end position="363"/>
    </location>
</feature>
<dbReference type="Gene3D" id="2.30.30.140">
    <property type="match status" value="1"/>
</dbReference>
<dbReference type="InterPro" id="IPR036420">
    <property type="entry name" value="BRCT_dom_sf"/>
</dbReference>
<feature type="compositionally biased region" description="Basic and acidic residues" evidence="4">
    <location>
        <begin position="131"/>
        <end position="164"/>
    </location>
</feature>
<dbReference type="EMBL" id="KN727488">
    <property type="protein sequence ID" value="KIH65567.1"/>
    <property type="molecule type" value="Genomic_DNA"/>
</dbReference>
<sequence length="1210" mass="132593">MTDAATAGVSENLMDTESSGLGYWRFRSPLEKGPVWKIRRLGAVINLNQGLEASIAVEKEVLKPDNDNSNGDGHDEPNTSGSGTDALEIASSEDPKEVGEEEPSPVDDSGENQTTTDSQSNADPGDNGSAEVDKAETDKADGDGSARDSEGDTHKDESGDKEDTMAEGEQNEDHAEDKVEEDTDKEAEAGDNDQVADKPVEDGSGHESEAHHSEPQDGSEEKVTEPVPIVEEPEPTKDNEPEPEQVVEEVCVKKIISLDTDDVDQDTITEEASAAAADNGKPNDEMEITEITEIIAGENEKEQADEDAPVVEEPDSAESECMEEGEKDESVDKPEIEAMVVEEVECDATEKGDTATAAEERTSSRRSAPVTPVAKKTPARGKASPVKKTPSRKRTDEEKADDEEKPETTEQPSGDKGETEEKDEAAVEPKSLRSRGRRSHVVETPKKEEQTPAKKRGRAAKNAKKDVAAEAEDESEQDSAKEKEGEKTDDMDSEPTRCSLRSRAAKTPAKQESPAPKSAARRGRSAKKDDDTTEKKEAEAESRTEPETPRRGRKSAASTPAATKTPKIAKGSSAKKVKDEHHDPYDIETEIERHPEPLKNIQMEVQSFGEVKYAKTSSGKYERTEKTAESRVVNLAELAPRTKQRKSLADLTPGRKKASPNATTGSRTAPQSSRGKRKLKVESEEADKEEEPMEEEQASDDQTSSKKAKKSAETPKTGGSARKRRASQQTPLISPKRPHVEIPQLSAEDLLAVDHPQDEHAAYEAGARVYAMFDGLFYPAVVVSRDGLGRYKVSFVEDGVVKDVPPAGVIPLRALDKDKECYFSDASQKDRLAVKVVKGPDAKRASAWQEAEFELEQLDDDGNSLGKKLKGVWTNLALSKEDWRDYINRKSREATDVIADNIESTEDRHLRRSKAASSSQPSTPSVAKSTPRSQKKEKAASTTPAAKTKTPAKAGRRKKAEAAPESSSKAEEADEDASETADTSEEQIFAGKLFILTSANRPNIDTGFKKKFMTDFISSHGGLVVDDMKEVDEHPEMERFLVSDTHYRTHKYLAALVRAMPCVSHEWIYKCLNERKLVDYKSYLLPSGVSILDDREYPLPKERGVLLRNKRVMVHSNVTPPSKKSMSFEQIWVPMVPQLGGEIVSEMPEEEGKLDILLTDNSATPSLVEKARKIGSAVVSSEWLIQGIIMDRLPDVNAHQKFLHNGGVCT</sequence>
<feature type="compositionally biased region" description="Basic and acidic residues" evidence="4">
    <location>
        <begin position="413"/>
        <end position="431"/>
    </location>
</feature>
<dbReference type="SUPFAM" id="SSF52113">
    <property type="entry name" value="BRCT domain"/>
    <property type="match status" value="2"/>
</dbReference>
<evidence type="ECO:0000313" key="7">
    <source>
        <dbReference type="Proteomes" id="UP000054047"/>
    </source>
</evidence>
<dbReference type="CDD" id="cd17724">
    <property type="entry name" value="BRCT_p53bp1_rpt2"/>
    <property type="match status" value="1"/>
</dbReference>
<keyword evidence="2" id="KW-0227">DNA damage</keyword>
<evidence type="ECO:0000259" key="5">
    <source>
        <dbReference type="PROSITE" id="PS50172"/>
    </source>
</evidence>
<evidence type="ECO:0000256" key="3">
    <source>
        <dbReference type="ARBA" id="ARBA00023242"/>
    </source>
</evidence>
<feature type="compositionally biased region" description="Polar residues" evidence="4">
    <location>
        <begin position="660"/>
        <end position="673"/>
    </location>
</feature>
<dbReference type="InterPro" id="IPR047252">
    <property type="entry name" value="TP53BP1-like"/>
</dbReference>
<dbReference type="InterPro" id="IPR047250">
    <property type="entry name" value="BRCT_p53bp1-like_rpt2"/>
</dbReference>
<feature type="compositionally biased region" description="Polar residues" evidence="4">
    <location>
        <begin position="111"/>
        <end position="122"/>
    </location>
</feature>
<dbReference type="GO" id="GO:0000077">
    <property type="term" value="P:DNA damage checkpoint signaling"/>
    <property type="evidence" value="ECO:0007669"/>
    <property type="project" value="TreeGrafter"/>
</dbReference>
<feature type="compositionally biased region" description="Basic residues" evidence="4">
    <location>
        <begin position="453"/>
        <end position="462"/>
    </location>
</feature>
<dbReference type="SMART" id="SM00292">
    <property type="entry name" value="BRCT"/>
    <property type="match status" value="2"/>
</dbReference>
<dbReference type="InterPro" id="IPR056492">
    <property type="entry name" value="SH3_Hsr9"/>
</dbReference>
<feature type="compositionally biased region" description="Acidic residues" evidence="4">
    <location>
        <begin position="972"/>
        <end position="984"/>
    </location>
</feature>
<dbReference type="PANTHER" id="PTHR15321:SF3">
    <property type="entry name" value="TP53-BINDING PROTEIN 1"/>
    <property type="match status" value="1"/>
</dbReference>
<feature type="compositionally biased region" description="Basic and acidic residues" evidence="4">
    <location>
        <begin position="195"/>
        <end position="224"/>
    </location>
</feature>
<dbReference type="InterPro" id="IPR047249">
    <property type="entry name" value="BRCT_p53bp1-like_rpt1"/>
</dbReference>
<evidence type="ECO:0000256" key="1">
    <source>
        <dbReference type="ARBA" id="ARBA00004123"/>
    </source>
</evidence>
<dbReference type="InterPro" id="IPR001357">
    <property type="entry name" value="BRCT_dom"/>
</dbReference>
<dbReference type="Pfam" id="PF16589">
    <property type="entry name" value="BRCT_2"/>
    <property type="match status" value="1"/>
</dbReference>
<evidence type="ECO:0000256" key="2">
    <source>
        <dbReference type="ARBA" id="ARBA00022763"/>
    </source>
</evidence>
<comment type="subcellular location">
    <subcellularLocation>
        <location evidence="1">Nucleus</location>
    </subcellularLocation>
</comment>
<name>A0A0C2DS14_9BILA</name>
<feature type="region of interest" description="Disordered" evidence="4">
    <location>
        <begin position="898"/>
        <end position="984"/>
    </location>
</feature>
<protein>
    <submittedName>
        <fullName evidence="6">BRCA1 protein</fullName>
    </submittedName>
</protein>
<feature type="domain" description="BRCT" evidence="5">
    <location>
        <begin position="1135"/>
        <end position="1201"/>
    </location>
</feature>
<evidence type="ECO:0000313" key="6">
    <source>
        <dbReference type="EMBL" id="KIH65567.1"/>
    </source>
</evidence>
<keyword evidence="3" id="KW-0539">Nucleus</keyword>
<feature type="compositionally biased region" description="Acidic residues" evidence="4">
    <location>
        <begin position="684"/>
        <end position="699"/>
    </location>
</feature>
<dbReference type="Gene3D" id="3.40.50.10190">
    <property type="entry name" value="BRCT domain"/>
    <property type="match status" value="2"/>
</dbReference>
<organism evidence="6 7">
    <name type="scientific">Ancylostoma duodenale</name>
    <dbReference type="NCBI Taxonomy" id="51022"/>
    <lineage>
        <taxon>Eukaryota</taxon>
        <taxon>Metazoa</taxon>
        <taxon>Ecdysozoa</taxon>
        <taxon>Nematoda</taxon>
        <taxon>Chromadorea</taxon>
        <taxon>Rhabditida</taxon>
        <taxon>Rhabditina</taxon>
        <taxon>Rhabditomorpha</taxon>
        <taxon>Strongyloidea</taxon>
        <taxon>Ancylostomatidae</taxon>
        <taxon>Ancylostomatinae</taxon>
        <taxon>Ancylostoma</taxon>
    </lineage>
</organism>
<feature type="compositionally biased region" description="Basic and acidic residues" evidence="4">
    <location>
        <begin position="440"/>
        <end position="452"/>
    </location>
</feature>
<feature type="compositionally biased region" description="Basic and acidic residues" evidence="4">
    <location>
        <begin position="526"/>
        <end position="550"/>
    </location>
</feature>
<feature type="compositionally biased region" description="Acidic residues" evidence="4">
    <location>
        <begin position="178"/>
        <end position="191"/>
    </location>
</feature>
<gene>
    <name evidence="6" type="ORF">ANCDUO_04111</name>
</gene>
<dbReference type="OrthoDB" id="129353at2759"/>
<dbReference type="AlphaFoldDB" id="A0A0C2DS14"/>
<feature type="compositionally biased region" description="Basic and acidic residues" evidence="4">
    <location>
        <begin position="576"/>
        <end position="597"/>
    </location>
</feature>
<dbReference type="GO" id="GO:0045944">
    <property type="term" value="P:positive regulation of transcription by RNA polymerase II"/>
    <property type="evidence" value="ECO:0007669"/>
    <property type="project" value="TreeGrafter"/>
</dbReference>
<feature type="region of interest" description="Disordered" evidence="4">
    <location>
        <begin position="60"/>
        <end position="247"/>
    </location>
</feature>
<feature type="compositionally biased region" description="Low complexity" evidence="4">
    <location>
        <begin position="555"/>
        <end position="570"/>
    </location>
</feature>
<dbReference type="Proteomes" id="UP000054047">
    <property type="component" value="Unassembled WGS sequence"/>
</dbReference>
<feature type="compositionally biased region" description="Acidic residues" evidence="4">
    <location>
        <begin position="303"/>
        <end position="327"/>
    </location>
</feature>
<proteinExistence type="predicted"/>
<feature type="compositionally biased region" description="Basic and acidic residues" evidence="4">
    <location>
        <begin position="60"/>
        <end position="77"/>
    </location>
</feature>
<dbReference type="PROSITE" id="PS50172">
    <property type="entry name" value="BRCT"/>
    <property type="match status" value="2"/>
</dbReference>
<reference evidence="6 7" key="1">
    <citation type="submission" date="2013-12" db="EMBL/GenBank/DDBJ databases">
        <title>Draft genome of the parsitic nematode Ancylostoma duodenale.</title>
        <authorList>
            <person name="Mitreva M."/>
        </authorList>
    </citation>
    <scope>NUCLEOTIDE SEQUENCE [LARGE SCALE GENOMIC DNA]</scope>
    <source>
        <strain evidence="6 7">Zhejiang</strain>
    </source>
</reference>
<dbReference type="Pfam" id="PF24680">
    <property type="entry name" value="SH3_Hsr9"/>
    <property type="match status" value="1"/>
</dbReference>
<dbReference type="CDD" id="cd17745">
    <property type="entry name" value="BRCT_p53bp1_rpt1"/>
    <property type="match status" value="1"/>
</dbReference>
<feature type="compositionally biased region" description="Acidic residues" evidence="4">
    <location>
        <begin position="99"/>
        <end position="110"/>
    </location>
</feature>
<feature type="compositionally biased region" description="Low complexity" evidence="4">
    <location>
        <begin position="940"/>
        <end position="953"/>
    </location>
</feature>
<dbReference type="GO" id="GO:0005634">
    <property type="term" value="C:nucleus"/>
    <property type="evidence" value="ECO:0007669"/>
    <property type="project" value="UniProtKB-SubCell"/>
</dbReference>
<keyword evidence="7" id="KW-1185">Reference proteome</keyword>
<dbReference type="GO" id="GO:0042393">
    <property type="term" value="F:histone binding"/>
    <property type="evidence" value="ECO:0007669"/>
    <property type="project" value="TreeGrafter"/>
</dbReference>
<feature type="compositionally biased region" description="Basic and acidic residues" evidence="4">
    <location>
        <begin position="478"/>
        <end position="490"/>
    </location>
</feature>
<feature type="compositionally biased region" description="Polar residues" evidence="4">
    <location>
        <begin position="915"/>
        <end position="932"/>
    </location>
</feature>
<dbReference type="Pfam" id="PF18428">
    <property type="entry name" value="BRCT_3"/>
    <property type="match status" value="1"/>
</dbReference>